<sequence length="76" mass="9175">EISIFRLNLIIISHHRQLTNESLVFNIYLKYSYLEPNIQKIYKKRIYSKKEGFEFSHSTSLIHLQILCNLSKDKQF</sequence>
<evidence type="ECO:0000313" key="1">
    <source>
        <dbReference type="EMBL" id="GAH31621.1"/>
    </source>
</evidence>
<proteinExistence type="predicted"/>
<dbReference type="AlphaFoldDB" id="X1EEA5"/>
<gene>
    <name evidence="1" type="ORF">S03H2_25202</name>
</gene>
<organism evidence="1">
    <name type="scientific">marine sediment metagenome</name>
    <dbReference type="NCBI Taxonomy" id="412755"/>
    <lineage>
        <taxon>unclassified sequences</taxon>
        <taxon>metagenomes</taxon>
        <taxon>ecological metagenomes</taxon>
    </lineage>
</organism>
<reference evidence="1" key="1">
    <citation type="journal article" date="2014" name="Front. Microbiol.">
        <title>High frequency of phylogenetically diverse reductive dehalogenase-homologous genes in deep subseafloor sedimentary metagenomes.</title>
        <authorList>
            <person name="Kawai M."/>
            <person name="Futagami T."/>
            <person name="Toyoda A."/>
            <person name="Takaki Y."/>
            <person name="Nishi S."/>
            <person name="Hori S."/>
            <person name="Arai W."/>
            <person name="Tsubouchi T."/>
            <person name="Morono Y."/>
            <person name="Uchiyama I."/>
            <person name="Ito T."/>
            <person name="Fujiyama A."/>
            <person name="Inagaki F."/>
            <person name="Takami H."/>
        </authorList>
    </citation>
    <scope>NUCLEOTIDE SEQUENCE</scope>
    <source>
        <strain evidence="1">Expedition CK06-06</strain>
    </source>
</reference>
<name>X1EEA5_9ZZZZ</name>
<accession>X1EEA5</accession>
<comment type="caution">
    <text evidence="1">The sequence shown here is derived from an EMBL/GenBank/DDBJ whole genome shotgun (WGS) entry which is preliminary data.</text>
</comment>
<protein>
    <submittedName>
        <fullName evidence="1">Uncharacterized protein</fullName>
    </submittedName>
</protein>
<dbReference type="EMBL" id="BARU01014198">
    <property type="protein sequence ID" value="GAH31621.1"/>
    <property type="molecule type" value="Genomic_DNA"/>
</dbReference>
<feature type="non-terminal residue" evidence="1">
    <location>
        <position position="1"/>
    </location>
</feature>